<dbReference type="EMBL" id="BAABBV010000001">
    <property type="protein sequence ID" value="GAA4155960.1"/>
    <property type="molecule type" value="Genomic_DNA"/>
</dbReference>
<comment type="caution">
    <text evidence="1">The sequence shown here is derived from an EMBL/GenBank/DDBJ whole genome shotgun (WGS) entry which is preliminary data.</text>
</comment>
<dbReference type="Proteomes" id="UP001415169">
    <property type="component" value="Unassembled WGS sequence"/>
</dbReference>
<reference evidence="1" key="2">
    <citation type="submission" date="2023-12" db="EMBL/GenBank/DDBJ databases">
        <authorList>
            <person name="Sun Q."/>
            <person name="Inoue M."/>
        </authorList>
    </citation>
    <scope>NUCLEOTIDE SEQUENCE</scope>
    <source>
        <strain evidence="1">JCM 17590</strain>
    </source>
</reference>
<sequence length="81" mass="8539">MTTATQLAAEASHRATMTLGPVVVKLTGLSSDWLCLACPDTQHPHAGSLSGISLASDAMRHAREVHDLAGEFEFTDFGGGW</sequence>
<proteinExistence type="predicted"/>
<dbReference type="RefSeq" id="WP_344790216.1">
    <property type="nucleotide sequence ID" value="NZ_BAABBV010000001.1"/>
</dbReference>
<keyword evidence="2" id="KW-1185">Reference proteome</keyword>
<protein>
    <submittedName>
        <fullName evidence="1">Uncharacterized protein</fullName>
    </submittedName>
</protein>
<organism evidence="1 2">
    <name type="scientific">Gryllotalpicola daejeonensis</name>
    <dbReference type="NCBI Taxonomy" id="993087"/>
    <lineage>
        <taxon>Bacteria</taxon>
        <taxon>Bacillati</taxon>
        <taxon>Actinomycetota</taxon>
        <taxon>Actinomycetes</taxon>
        <taxon>Micrococcales</taxon>
        <taxon>Microbacteriaceae</taxon>
        <taxon>Gryllotalpicola</taxon>
    </lineage>
</organism>
<accession>A0ABP7ZFB2</accession>
<evidence type="ECO:0000313" key="2">
    <source>
        <dbReference type="Proteomes" id="UP001415169"/>
    </source>
</evidence>
<reference evidence="1" key="1">
    <citation type="journal article" date="2014" name="Int. J. Syst. Evol. Microbiol.">
        <title>Complete genome of a new Firmicutes species belonging to the dominant human colonic microbiota ('Ruminococcus bicirculans') reveals two chromosomes and a selective capacity to utilize plant glucans.</title>
        <authorList>
            <consortium name="NISC Comparative Sequencing Program"/>
            <person name="Wegmann U."/>
            <person name="Louis P."/>
            <person name="Goesmann A."/>
            <person name="Henrissat B."/>
            <person name="Duncan S.H."/>
            <person name="Flint H.J."/>
        </authorList>
    </citation>
    <scope>NUCLEOTIDE SEQUENCE</scope>
    <source>
        <strain evidence="1">JCM 17590</strain>
    </source>
</reference>
<evidence type="ECO:0000313" key="1">
    <source>
        <dbReference type="EMBL" id="GAA4155960.1"/>
    </source>
</evidence>
<gene>
    <name evidence="1" type="ORF">GCM10022286_05650</name>
</gene>
<name>A0ABP7ZFB2_9MICO</name>